<dbReference type="OrthoDB" id="6199084at2"/>
<dbReference type="Proteomes" id="UP000019364">
    <property type="component" value="Unassembled WGS sequence"/>
</dbReference>
<evidence type="ECO:0000313" key="3">
    <source>
        <dbReference type="Proteomes" id="UP000019364"/>
    </source>
</evidence>
<sequence>MKKQQPIYVQTDIHTSIEELWEHTQNPDLHTAWDVRFTEISYLEREDEEPQRFLYTTKIGMGLEISGEGESIGQIEKESGDRISSLKFWTHHPLSLIRSGRGYWKYTPEGDHIGFETLYHYETSFGKLGEWMDTYLFRPMLGWATAWSFDALKIWLEKGYHPRLLLQRTMTYWIICCLIAFVWIYQGLVPKLITAHPEEISMLSSMAPVPGDGKLMIRIVGILEMVFGVIWLLPFSKRKWFLFHMIIVIGLTISAGMANLSSFVSPFNPVTLNVMLIIVSWVGYINSKHLPRARNCRRRKEV</sequence>
<feature type="transmembrane region" description="Helical" evidence="1">
    <location>
        <begin position="170"/>
        <end position="188"/>
    </location>
</feature>
<feature type="transmembrane region" description="Helical" evidence="1">
    <location>
        <begin position="270"/>
        <end position="287"/>
    </location>
</feature>
<keyword evidence="1" id="KW-1133">Transmembrane helix</keyword>
<dbReference type="eggNOG" id="ENOG5030CRY">
    <property type="taxonomic scope" value="Bacteria"/>
</dbReference>
<evidence type="ECO:0000256" key="1">
    <source>
        <dbReference type="SAM" id="Phobius"/>
    </source>
</evidence>
<evidence type="ECO:0008006" key="4">
    <source>
        <dbReference type="Google" id="ProtNLM"/>
    </source>
</evidence>
<proteinExistence type="predicted"/>
<organism evidence="2 3">
    <name type="scientific">Paenibacillus pini JCM 16418</name>
    <dbReference type="NCBI Taxonomy" id="1236976"/>
    <lineage>
        <taxon>Bacteria</taxon>
        <taxon>Bacillati</taxon>
        <taxon>Bacillota</taxon>
        <taxon>Bacilli</taxon>
        <taxon>Bacillales</taxon>
        <taxon>Paenibacillaceae</taxon>
        <taxon>Paenibacillus</taxon>
    </lineage>
</organism>
<feature type="transmembrane region" description="Helical" evidence="1">
    <location>
        <begin position="240"/>
        <end position="258"/>
    </location>
</feature>
<dbReference type="RefSeq" id="WP_036651703.1">
    <property type="nucleotide sequence ID" value="NZ_BAVZ01000015.1"/>
</dbReference>
<dbReference type="InterPro" id="IPR025695">
    <property type="entry name" value="DoxX-like"/>
</dbReference>
<dbReference type="EMBL" id="BAVZ01000015">
    <property type="protein sequence ID" value="GAF09816.1"/>
    <property type="molecule type" value="Genomic_DNA"/>
</dbReference>
<name>W7YYV3_9BACL</name>
<dbReference type="AlphaFoldDB" id="W7YYV3"/>
<reference evidence="2 3" key="1">
    <citation type="journal article" date="2014" name="Genome Announc.">
        <title>Draft Genome Sequence of Paenibacillus pini JCM 16418T, Isolated from the Rhizosphere of Pine Tree.</title>
        <authorList>
            <person name="Yuki M."/>
            <person name="Oshima K."/>
            <person name="Suda W."/>
            <person name="Oshida Y."/>
            <person name="Kitamura K."/>
            <person name="Iida Y."/>
            <person name="Hattori M."/>
            <person name="Ohkuma M."/>
        </authorList>
    </citation>
    <scope>NUCLEOTIDE SEQUENCE [LARGE SCALE GENOMIC DNA]</scope>
    <source>
        <strain evidence="2 3">JCM 16418</strain>
    </source>
</reference>
<feature type="transmembrane region" description="Helical" evidence="1">
    <location>
        <begin position="215"/>
        <end position="233"/>
    </location>
</feature>
<gene>
    <name evidence="2" type="ORF">JCM16418_3972</name>
</gene>
<dbReference type="STRING" id="1236976.JCM16418_3972"/>
<keyword evidence="3" id="KW-1185">Reference proteome</keyword>
<protein>
    <recommendedName>
        <fullName evidence="4">DoxX-like family protein</fullName>
    </recommendedName>
</protein>
<keyword evidence="1" id="KW-0812">Transmembrane</keyword>
<comment type="caution">
    <text evidence="2">The sequence shown here is derived from an EMBL/GenBank/DDBJ whole genome shotgun (WGS) entry which is preliminary data.</text>
</comment>
<dbReference type="SUPFAM" id="SSF55961">
    <property type="entry name" value="Bet v1-like"/>
    <property type="match status" value="1"/>
</dbReference>
<accession>W7YYV3</accession>
<evidence type="ECO:0000313" key="2">
    <source>
        <dbReference type="EMBL" id="GAF09816.1"/>
    </source>
</evidence>
<keyword evidence="1" id="KW-0472">Membrane</keyword>
<dbReference type="Pfam" id="PF13781">
    <property type="entry name" value="DoxX_3"/>
    <property type="match status" value="1"/>
</dbReference>